<evidence type="ECO:0000313" key="3">
    <source>
        <dbReference type="EMBL" id="PZL72816.1"/>
    </source>
</evidence>
<sequence>MKIKKKHLFWLVTLATLVNIAFYSRVVYAESADLLKMTIIPRGDAKTEQGKDQRRNAHTSFESTGIFLPKDEEIIIYVDEAPENLELRVGQWGNYTNVAGLTDGKLQFNSGKAKLQQGENRFTNTLTGGMVYLVNSSTTQTIHVSLSKTINVPYFIQGKTSIEDFKASLELFSDVPFMEFVNDDTIATIRMDRAKDIFLKGEQVDRFMKYVSQALHLENNAAGLDFNGLGITKKAPQRIHIANPSDGIGKFYCTDFYLGMHSATTGDREVFNSGENMTNWGLFHEIGHSYQNPFYTWDNMSEVTVNIYSDYVQSSLAGNNSPYDAIMSPNNKNNNYRAKVARYFTNVQNDPLWNMDAEIAKYPTDFYFAALGMYVTLPRTFGYSFYPELNKLYRATPASDLPSTSDEKKQFFIIMASKIANRDLTPYFDFWRFSLTDETKQALADLHLPKLEKEIWKDILATEQEELNGTYRISDHTYTLPYADLNTATTFLKVPFEEMNRFSLESYFSNLRSEPIASPVRYLKSDIADPTNFAIQDGYAYFENERMIKNRFNVPTQIIPNNTYVMAGQNGPYAAIDYDPSTQELVAIGNHKQILQNIPNNIYPKVTVYSAKMKEKKLYAEGYGRDTGIGFANKLNTFKVAENDIIEIYHRESTRRVSRYINGKKVTTTKDTYYYIITPEGWKELDFTPVVKWKQTEFPISKALTTDDFIDSYDNPVNGDVTFSFGTTLPVQSIKQGQTLSSYLSQTVSITAQNSLFGSVGEYSVPFHYYFENTIVIPRHGGYGTLLTYDKDKKNLVAQGAEPYTMNGTDPSTTPLVTMKVTYLNKEKTPTQIEVKNNTRANAFTKMVNDQHIVLETGDVIELTHSRVNKEGISLDADSKQYVTKALTAFVEGKKYETFNGPTQYFLVTDMGLKLYENPEEIVGKVTVNYVDEQHVPIASPDHLSGKISTSFTTSPKEIEDYSLKEGPEKSTGLFTVENQTITYIYTKEGKLSIDFVSPIHFGTHPISRNTMNVTAEKLPASTYYVEITDTRPEPGNWNLQVQQSQQFKTSNNEVLAGALFSVSNLYAEEKSDGTKVPSIINSEFTLTFDEHEQGSIQTILAAKPGEGGGTYRFYFNEPTTDTPSIHLLIPDTANKMIGSFSSELLWTLSIVP</sequence>
<dbReference type="PANTHER" id="PTHR15730">
    <property type="entry name" value="EXPERIMENTAL AUTOIMMUNE PROSTATITIS ANTIGEN 2-RELATED"/>
    <property type="match status" value="1"/>
</dbReference>
<dbReference type="SMART" id="SM01276">
    <property type="entry name" value="M60-like"/>
    <property type="match status" value="1"/>
</dbReference>
<name>A0A2W3YYX1_9ENTE</name>
<dbReference type="Gene3D" id="2.60.120.1250">
    <property type="entry name" value="Peptidase M60, enhancin-like domain 1"/>
    <property type="match status" value="1"/>
</dbReference>
<dbReference type="Proteomes" id="UP000249828">
    <property type="component" value="Unassembled WGS sequence"/>
</dbReference>
<evidence type="ECO:0000313" key="4">
    <source>
        <dbReference type="Proteomes" id="UP000249828"/>
    </source>
</evidence>
<evidence type="ECO:0000256" key="1">
    <source>
        <dbReference type="ARBA" id="ARBA00022737"/>
    </source>
</evidence>
<accession>A0A2W3YYX1</accession>
<dbReference type="EMBL" id="PIEU01000076">
    <property type="protein sequence ID" value="PZL72816.1"/>
    <property type="molecule type" value="Genomic_DNA"/>
</dbReference>
<dbReference type="InterPro" id="IPR035423">
    <property type="entry name" value="M60-like_N"/>
</dbReference>
<dbReference type="STRING" id="1077675.BCR22_02280"/>
<dbReference type="RefSeq" id="WP_111248084.1">
    <property type="nucleotide sequence ID" value="NZ_PIEU01000076.1"/>
</dbReference>
<organism evidence="3 4">
    <name type="scientific">Enterococcus plantarum</name>
    <dbReference type="NCBI Taxonomy" id="1077675"/>
    <lineage>
        <taxon>Bacteria</taxon>
        <taxon>Bacillati</taxon>
        <taxon>Bacillota</taxon>
        <taxon>Bacilli</taxon>
        <taxon>Lactobacillales</taxon>
        <taxon>Enterococcaceae</taxon>
        <taxon>Enterococcus</taxon>
    </lineage>
</organism>
<evidence type="ECO:0000259" key="2">
    <source>
        <dbReference type="PROSITE" id="PS51723"/>
    </source>
</evidence>
<dbReference type="Pfam" id="PF13402">
    <property type="entry name" value="Peptidase_M60"/>
    <property type="match status" value="1"/>
</dbReference>
<dbReference type="InterPro" id="IPR027994">
    <property type="entry name" value="WxL_dom"/>
</dbReference>
<dbReference type="InterPro" id="IPR031161">
    <property type="entry name" value="Peptidase_M60_dom"/>
</dbReference>
<keyword evidence="1" id="KW-0677">Repeat</keyword>
<dbReference type="AlphaFoldDB" id="A0A2W3YYX1"/>
<proteinExistence type="predicted"/>
<dbReference type="Gene3D" id="1.10.390.30">
    <property type="entry name" value="Peptidase M60, enhancin-like domain 3"/>
    <property type="match status" value="1"/>
</dbReference>
<dbReference type="Pfam" id="PF17291">
    <property type="entry name" value="M60-like_N"/>
    <property type="match status" value="1"/>
</dbReference>
<dbReference type="InterPro" id="IPR009459">
    <property type="entry name" value="MucBP_dom"/>
</dbReference>
<dbReference type="PROSITE" id="PS51723">
    <property type="entry name" value="PEPTIDASE_M60"/>
    <property type="match status" value="1"/>
</dbReference>
<dbReference type="InterPro" id="IPR051244">
    <property type="entry name" value="TCAF"/>
</dbReference>
<gene>
    <name evidence="3" type="ORF">CI088_09990</name>
</gene>
<reference evidence="3 4" key="1">
    <citation type="submission" date="2017-11" db="EMBL/GenBank/DDBJ databases">
        <title>Draft genome sequence of Enterococcus plantarum TRW2 strain isolated from lettuce.</title>
        <authorList>
            <person name="Kim E.B."/>
            <person name="Marco M.L."/>
            <person name="Williams T.R."/>
            <person name="You I.H."/>
        </authorList>
    </citation>
    <scope>NUCLEOTIDE SEQUENCE [LARGE SCALE GENOMIC DNA]</scope>
    <source>
        <strain evidence="3 4">TRW2</strain>
    </source>
</reference>
<feature type="domain" description="Peptidase M60" evidence="2">
    <location>
        <begin position="59"/>
        <end position="382"/>
    </location>
</feature>
<dbReference type="Pfam" id="PF13731">
    <property type="entry name" value="WxL"/>
    <property type="match status" value="1"/>
</dbReference>
<dbReference type="Pfam" id="PF06458">
    <property type="entry name" value="MucBP"/>
    <property type="match status" value="1"/>
</dbReference>
<protein>
    <recommendedName>
        <fullName evidence="2">Peptidase M60 domain-containing protein</fullName>
    </recommendedName>
</protein>
<keyword evidence="4" id="KW-1185">Reference proteome</keyword>
<dbReference type="PANTHER" id="PTHR15730:SF5">
    <property type="entry name" value="SI:CH211-210B2.2-RELATED"/>
    <property type="match status" value="1"/>
</dbReference>
<dbReference type="Gene3D" id="3.10.20.320">
    <property type="entry name" value="Putative peptidoglycan bound protein (lpxtg motif)"/>
    <property type="match status" value="1"/>
</dbReference>
<dbReference type="InterPro" id="IPR042279">
    <property type="entry name" value="Pep_M60_3"/>
</dbReference>
<dbReference type="Gene3D" id="3.40.390.80">
    <property type="entry name" value="Peptidase M60, enhancin-like domain 2"/>
    <property type="match status" value="1"/>
</dbReference>
<comment type="caution">
    <text evidence="3">The sequence shown here is derived from an EMBL/GenBank/DDBJ whole genome shotgun (WGS) entry which is preliminary data.</text>
</comment>